<protein>
    <recommendedName>
        <fullName evidence="4">Membrane protein DUF2306</fullName>
    </recommendedName>
</protein>
<evidence type="ECO:0008006" key="4">
    <source>
        <dbReference type="Google" id="ProtNLM"/>
    </source>
</evidence>
<keyword evidence="1" id="KW-1133">Transmembrane helix</keyword>
<reference evidence="2 3" key="1">
    <citation type="journal article" date="2015" name="Stand. Genomic Sci.">
        <title>Genomic Encyclopedia of Bacterial and Archaeal Type Strains, Phase III: the genomes of soil and plant-associated and newly described type strains.</title>
        <authorList>
            <person name="Whitman W.B."/>
            <person name="Woyke T."/>
            <person name="Klenk H.P."/>
            <person name="Zhou Y."/>
            <person name="Lilburn T.G."/>
            <person name="Beck B.J."/>
            <person name="De Vos P."/>
            <person name="Vandamme P."/>
            <person name="Eisen J.A."/>
            <person name="Garrity G."/>
            <person name="Hugenholtz P."/>
            <person name="Kyrpides N.C."/>
        </authorList>
    </citation>
    <scope>NUCLEOTIDE SEQUENCE [LARGE SCALE GENOMIC DNA]</scope>
    <source>
        <strain evidence="2 3">VKM Ac-2538</strain>
    </source>
</reference>
<evidence type="ECO:0000313" key="2">
    <source>
        <dbReference type="EMBL" id="TCO09543.1"/>
    </source>
</evidence>
<name>A0ABY2B723_9ACTN</name>
<dbReference type="RefSeq" id="WP_132197120.1">
    <property type="nucleotide sequence ID" value="NZ_SLWM01000039.1"/>
</dbReference>
<feature type="transmembrane region" description="Helical" evidence="1">
    <location>
        <begin position="123"/>
        <end position="141"/>
    </location>
</feature>
<evidence type="ECO:0000313" key="3">
    <source>
        <dbReference type="Proteomes" id="UP000295818"/>
    </source>
</evidence>
<feature type="transmembrane region" description="Helical" evidence="1">
    <location>
        <begin position="96"/>
        <end position="117"/>
    </location>
</feature>
<organism evidence="2 3">
    <name type="scientific">Kribbella orskensis</name>
    <dbReference type="NCBI Taxonomy" id="2512216"/>
    <lineage>
        <taxon>Bacteria</taxon>
        <taxon>Bacillati</taxon>
        <taxon>Actinomycetota</taxon>
        <taxon>Actinomycetes</taxon>
        <taxon>Propionibacteriales</taxon>
        <taxon>Kribbellaceae</taxon>
        <taxon>Kribbella</taxon>
    </lineage>
</organism>
<dbReference type="EMBL" id="SLWM01000039">
    <property type="protein sequence ID" value="TCO09543.1"/>
    <property type="molecule type" value="Genomic_DNA"/>
</dbReference>
<comment type="caution">
    <text evidence="2">The sequence shown here is derived from an EMBL/GenBank/DDBJ whole genome shotgun (WGS) entry which is preliminary data.</text>
</comment>
<feature type="transmembrane region" description="Helical" evidence="1">
    <location>
        <begin position="32"/>
        <end position="56"/>
    </location>
</feature>
<gene>
    <name evidence="2" type="ORF">EV644_13910</name>
</gene>
<evidence type="ECO:0000256" key="1">
    <source>
        <dbReference type="SAM" id="Phobius"/>
    </source>
</evidence>
<keyword evidence="3" id="KW-1185">Reference proteome</keyword>
<keyword evidence="1" id="KW-0812">Transmembrane</keyword>
<dbReference type="Proteomes" id="UP000295818">
    <property type="component" value="Unassembled WGS sequence"/>
</dbReference>
<feature type="transmembrane region" description="Helical" evidence="1">
    <location>
        <begin position="6"/>
        <end position="25"/>
    </location>
</feature>
<sequence length="161" mass="17078">MAHAVFITLHALAGLIAFGSGVVALRQGRWFYLYLSSLAGMAAFLLLAVAVTWAELGAEERLLFAAFVVLAWVMVGLAVGARRLRPEGSARPGSTYLDRVGFTLVALFDAFTVIVVLDVGGQVWLVVASGVVIAVAGHFVLRSTKRTLTSGARPRAHGQVN</sequence>
<keyword evidence="1" id="KW-0472">Membrane</keyword>
<proteinExistence type="predicted"/>
<accession>A0ABY2B723</accession>
<feature type="transmembrane region" description="Helical" evidence="1">
    <location>
        <begin position="62"/>
        <end position="84"/>
    </location>
</feature>